<name>A0A1V9ZZJ1_9STRA</name>
<dbReference type="CDD" id="cd20071">
    <property type="entry name" value="SET_SMYD"/>
    <property type="match status" value="1"/>
</dbReference>
<feature type="domain" description="SET" evidence="1">
    <location>
        <begin position="420"/>
        <end position="647"/>
    </location>
</feature>
<dbReference type="InterPro" id="IPR046341">
    <property type="entry name" value="SET_dom_sf"/>
</dbReference>
<organism evidence="2 3">
    <name type="scientific">Thraustotheca clavata</name>
    <dbReference type="NCBI Taxonomy" id="74557"/>
    <lineage>
        <taxon>Eukaryota</taxon>
        <taxon>Sar</taxon>
        <taxon>Stramenopiles</taxon>
        <taxon>Oomycota</taxon>
        <taxon>Saprolegniomycetes</taxon>
        <taxon>Saprolegniales</taxon>
        <taxon>Achlyaceae</taxon>
        <taxon>Thraustotheca</taxon>
    </lineage>
</organism>
<dbReference type="PROSITE" id="PS50280">
    <property type="entry name" value="SET"/>
    <property type="match status" value="1"/>
</dbReference>
<dbReference type="PANTHER" id="PTHR46455:SF5">
    <property type="entry name" value="SET AND MYND DOMAIN CONTAINING, ARTHROPOD-SPECIFIC, MEMBER 4, ISOFORM A"/>
    <property type="match status" value="1"/>
</dbReference>
<dbReference type="Pfam" id="PF00856">
    <property type="entry name" value="SET"/>
    <property type="match status" value="1"/>
</dbReference>
<dbReference type="Proteomes" id="UP000243217">
    <property type="component" value="Unassembled WGS sequence"/>
</dbReference>
<gene>
    <name evidence="2" type="ORF">THRCLA_04288</name>
</gene>
<dbReference type="EMBL" id="JNBS01000903">
    <property type="protein sequence ID" value="OQS03417.1"/>
    <property type="molecule type" value="Genomic_DNA"/>
</dbReference>
<reference evidence="2 3" key="1">
    <citation type="journal article" date="2014" name="Genome Biol. Evol.">
        <title>The secreted proteins of Achlya hypogyna and Thraustotheca clavata identify the ancestral oomycete secretome and reveal gene acquisitions by horizontal gene transfer.</title>
        <authorList>
            <person name="Misner I."/>
            <person name="Blouin N."/>
            <person name="Leonard G."/>
            <person name="Richards T.A."/>
            <person name="Lane C.E."/>
        </authorList>
    </citation>
    <scope>NUCLEOTIDE SEQUENCE [LARGE SCALE GENOMIC DNA]</scope>
    <source>
        <strain evidence="2 3">ATCC 34112</strain>
    </source>
</reference>
<dbReference type="InterPro" id="IPR001214">
    <property type="entry name" value="SET_dom"/>
</dbReference>
<dbReference type="InterPro" id="IPR053010">
    <property type="entry name" value="SET_SmydA-8"/>
</dbReference>
<dbReference type="Gene3D" id="6.10.140.2220">
    <property type="match status" value="2"/>
</dbReference>
<sequence length="1182" mass="130905">MVLTIFAPTFSDANVSQDTEGSIIATTSFKPGQVLFYEASLVSSSSRVNFQHDKINMSDAVVEQFDDIIQFCASNELLNMMDLSKNLFQLFNLIMKDFDIMKQLQVLRIQNGEVYIIIAQELQENFPSIVPTSLTVDNIAHLIGVLHVHSHELDDIHGTGLFPAIARLRHKCIPNCNITTDGDIIWVTAIAPIAFGEPISLDLFDLYYTTAQERLDLLTLEGIQCSCSWCSGGLPDLSRGFKCVQESCCGIAHPNNEEFFCQSCNSKLSATEIIRLLKAEENLSEAVQGLIGVAELLKLMNDSPVHRYHKLFYNAVTTLNEKLMEQEAMDYEEFAMLHHLAIKAASHAVPYPHYRKIQHYDELAQTLISIGDIIGAKEAYAQAYAMSCICSGSQSQQASFLRQLADTTPVNRQELLAVYERLQMVLCHSCHCKGVVATTALAPGQVIFQENALVYSNFGNMHADDGHESDCDDEDCGGCVEVSEDDKEVLDEEEISHVSPAVAANFDKLMEFCENHDVLSMVDIRKNLFKCFFLANKDASALNEVYQLKVISEDVAACMDTAIALRSEFPAIIPPSMTDANVAHIIGVLHNHSQALEDIDGSGLFVHISKLKHSSLPNCNLTVTGTTMWVTAIKPISPLEPLTIDLMDVFYSAANDRAEALLTEEIECTCGYCTGTFPDFARAYKCKNRSCSGIVHPTKAVFACTVCNVKWSAEEIAEAEVLEMPLVVQLDEAKSLEEYDEIIEASPMHKYHHICYMALENLSTTWSDEDDAEIAAVCKRMLNCINYVVPYPHEEKTQHYDNLAQALISLGDIAGATAAYQEAYKMSALCSGLEYEKTNFYKRLVDNTPKTKEEWLSAYGFDNEDDESFEIILQLSMPLSFEAPIFTRASVSQDTTKPIVATAAFVPGQVIFQEEAFVSSSFGNMDMDECHDADCEDEDCGGCVEIDEEELEELDEDDLQAVSPAVVDNFDKLMQFCEPTEVLNMVDIRKNLFKCFHLFEANTSTLNPLYALSINQDDASAFLETAVALRKEFPSVVPSGMTDDNVAHIIGVLNKHCHALEEINGSGLFLYVSKLPHACLPNCNITVSGTSMWVTAIKPIAVGEPLSLDILDLFYSPVSDRLESMAEDGMVCTCASCTETIPDFARAFKCKDTKCTGIVHPKKGVFACTACGKKFTPEQISE</sequence>
<dbReference type="Gene3D" id="1.10.220.160">
    <property type="match status" value="2"/>
</dbReference>
<dbReference type="PANTHER" id="PTHR46455">
    <property type="entry name" value="SET AND MYND DOMAIN CONTAINING, ARTHROPOD-SPECIFIC, MEMBER 4, ISOFORM A"/>
    <property type="match status" value="1"/>
</dbReference>
<evidence type="ECO:0000313" key="3">
    <source>
        <dbReference type="Proteomes" id="UP000243217"/>
    </source>
</evidence>
<dbReference type="OrthoDB" id="265717at2759"/>
<keyword evidence="3" id="KW-1185">Reference proteome</keyword>
<dbReference type="InterPro" id="IPR011990">
    <property type="entry name" value="TPR-like_helical_dom_sf"/>
</dbReference>
<accession>A0A1V9ZZJ1</accession>
<feature type="non-terminal residue" evidence="2">
    <location>
        <position position="1182"/>
    </location>
</feature>
<dbReference type="STRING" id="74557.A0A1V9ZZJ1"/>
<proteinExistence type="predicted"/>
<dbReference type="SUPFAM" id="SSF82199">
    <property type="entry name" value="SET domain"/>
    <property type="match status" value="3"/>
</dbReference>
<protein>
    <recommendedName>
        <fullName evidence="1">SET domain-containing protein</fullName>
    </recommendedName>
</protein>
<dbReference type="Gene3D" id="2.170.270.10">
    <property type="entry name" value="SET domain"/>
    <property type="match status" value="3"/>
</dbReference>
<evidence type="ECO:0000313" key="2">
    <source>
        <dbReference type="EMBL" id="OQS03417.1"/>
    </source>
</evidence>
<evidence type="ECO:0000259" key="1">
    <source>
        <dbReference type="PROSITE" id="PS50280"/>
    </source>
</evidence>
<dbReference type="AlphaFoldDB" id="A0A1V9ZZJ1"/>
<dbReference type="Gene3D" id="1.25.40.10">
    <property type="entry name" value="Tetratricopeptide repeat domain"/>
    <property type="match status" value="2"/>
</dbReference>
<comment type="caution">
    <text evidence="2">The sequence shown here is derived from an EMBL/GenBank/DDBJ whole genome shotgun (WGS) entry which is preliminary data.</text>
</comment>